<comment type="caution">
    <text evidence="2">The sequence shown here is derived from an EMBL/GenBank/DDBJ whole genome shotgun (WGS) entry which is preliminary data.</text>
</comment>
<feature type="region of interest" description="Disordered" evidence="1">
    <location>
        <begin position="1"/>
        <end position="78"/>
    </location>
</feature>
<protein>
    <submittedName>
        <fullName evidence="2">Uncharacterized protein</fullName>
    </submittedName>
</protein>
<dbReference type="InterPro" id="IPR036188">
    <property type="entry name" value="FAD/NAD-bd_sf"/>
</dbReference>
<evidence type="ECO:0000313" key="3">
    <source>
        <dbReference type="Proteomes" id="UP000466307"/>
    </source>
</evidence>
<keyword evidence="3" id="KW-1185">Reference proteome</keyword>
<name>A0A7K3LP42_9ACTN</name>
<sequence length="607" mass="66667">MPGPPPGPGQPNPAPPQHLPPHHVPPQHIPPQHVPPGPAQPPRQVPPQRPGQPPAGRPAQPPPGAAPRGGRSGGDLTPELVETDVWTDAMVEQAGIPVVDVPFVTVGSGIGSFVTVDYLRVCGVPLDQIVVLGPQDVPWHSYEYLTRVSQIPRTERLRSDSASTPDNIWGFPSYAVREAWADKSLKPLWNVGTEPIFSNYYTPRAGHAFESMEAECNRIGYLQCLRLGQVRMIRRRAGGGYYTILTPQAAGTGVAPGTATPNQGGAQGNPQQYTTKRVAFRSQWVHVAIGYPGIKLLPDLQAFREKYRDASKVVNAYEPHETVYQALQRRPGTVMIRGAGIVASRVLQRLIDDRDALGLQTQIVHLFRTYVDKSHGPHIFARRKGKDGWAYQGFNYPKSVWGGQLKEKMRKLEGHERAAAYKQMGGTNTPVRKDWQEQLKRGRREGWYRVAVGKAESLVPGPGGQGVVATVRVDPHASITQDARPDGTFELYADYVIDCTGLEADVREHRLLADLLDHTGAGINPVGRMDVGRDFELLGCRSGNGKIYASGSATLGGYFPGVDTFLGLQIAGLEIVDDLARQGFCKKLTPWRSTRQWWRWVRGKGVD</sequence>
<dbReference type="EMBL" id="JAADZU010000015">
    <property type="protein sequence ID" value="NDK89317.1"/>
    <property type="molecule type" value="Genomic_DNA"/>
</dbReference>
<evidence type="ECO:0000313" key="2">
    <source>
        <dbReference type="EMBL" id="NDK89317.1"/>
    </source>
</evidence>
<dbReference type="Gene3D" id="3.50.50.60">
    <property type="entry name" value="FAD/NAD(P)-binding domain"/>
    <property type="match status" value="1"/>
</dbReference>
<reference evidence="2 3" key="1">
    <citation type="submission" date="2020-01" db="EMBL/GenBank/DDBJ databases">
        <title>Investigation of new actinobacteria for the biodesulphurisation of diesel fuel.</title>
        <authorList>
            <person name="Athi Narayanan S.M."/>
        </authorList>
    </citation>
    <scope>NUCLEOTIDE SEQUENCE [LARGE SCALE GENOMIC DNA]</scope>
    <source>
        <strain evidence="2 3">213E</strain>
    </source>
</reference>
<feature type="compositionally biased region" description="Pro residues" evidence="1">
    <location>
        <begin position="1"/>
        <end position="65"/>
    </location>
</feature>
<dbReference type="AlphaFoldDB" id="A0A7K3LP42"/>
<organism evidence="2 3">
    <name type="scientific">Gordonia desulfuricans</name>
    <dbReference type="NCBI Taxonomy" id="89051"/>
    <lineage>
        <taxon>Bacteria</taxon>
        <taxon>Bacillati</taxon>
        <taxon>Actinomycetota</taxon>
        <taxon>Actinomycetes</taxon>
        <taxon>Mycobacteriales</taxon>
        <taxon>Gordoniaceae</taxon>
        <taxon>Gordonia</taxon>
    </lineage>
</organism>
<proteinExistence type="predicted"/>
<dbReference type="Proteomes" id="UP000466307">
    <property type="component" value="Unassembled WGS sequence"/>
</dbReference>
<accession>A0A7K3LP42</accession>
<gene>
    <name evidence="2" type="ORF">GYA93_06925</name>
</gene>
<evidence type="ECO:0000256" key="1">
    <source>
        <dbReference type="SAM" id="MobiDB-lite"/>
    </source>
</evidence>